<dbReference type="Proteomes" id="UP000260780">
    <property type="component" value="Unassembled WGS sequence"/>
</dbReference>
<organism evidence="2 5">
    <name type="scientific">Phocaeicola plebeius</name>
    <dbReference type="NCBI Taxonomy" id="310297"/>
    <lineage>
        <taxon>Bacteria</taxon>
        <taxon>Pseudomonadati</taxon>
        <taxon>Bacteroidota</taxon>
        <taxon>Bacteroidia</taxon>
        <taxon>Bacteroidales</taxon>
        <taxon>Bacteroidaceae</taxon>
        <taxon>Phocaeicola</taxon>
    </lineage>
</organism>
<name>A0A3E4MLE9_9BACT</name>
<feature type="transmembrane region" description="Helical" evidence="1">
    <location>
        <begin position="72"/>
        <end position="96"/>
    </location>
</feature>
<dbReference type="EMBL" id="QSQT01000049">
    <property type="protein sequence ID" value="RGK50535.1"/>
    <property type="molecule type" value="Genomic_DNA"/>
</dbReference>
<feature type="transmembrane region" description="Helical" evidence="1">
    <location>
        <begin position="157"/>
        <end position="180"/>
    </location>
</feature>
<evidence type="ECO:0000313" key="4">
    <source>
        <dbReference type="Proteomes" id="UP000260780"/>
    </source>
</evidence>
<keyword evidence="1" id="KW-1133">Transmembrane helix</keyword>
<keyword evidence="1" id="KW-0472">Membrane</keyword>
<dbReference type="AlphaFoldDB" id="A0A3E4MLE9"/>
<dbReference type="Proteomes" id="UP000260862">
    <property type="component" value="Unassembled WGS sequence"/>
</dbReference>
<keyword evidence="1" id="KW-0812">Transmembrane</keyword>
<sequence length="182" mass="21983">MNMLYYCNYMIFHKVQKGLDWLVFSILDNVCTRKFCKSNGYWKYVNNFKQMYNKSMWFSENKKKPPVKILSMADTGIILFICINSFTILINLLTILDAIAIKTDIEEYDFFNNKMVLGLLIIILCIMIYFTYHVFIDRNDKYVSYFKKFRKQKFWKLFIWYILSYSMSMACLGITLRFILTK</sequence>
<keyword evidence="5" id="KW-1185">Reference proteome</keyword>
<evidence type="ECO:0000313" key="3">
    <source>
        <dbReference type="EMBL" id="RGM34748.1"/>
    </source>
</evidence>
<comment type="caution">
    <text evidence="2">The sequence shown here is derived from an EMBL/GenBank/DDBJ whole genome shotgun (WGS) entry which is preliminary data.</text>
</comment>
<gene>
    <name evidence="3" type="ORF">DXC17_16020</name>
    <name evidence="2" type="ORF">DXD04_15905</name>
</gene>
<protein>
    <submittedName>
        <fullName evidence="2">Uncharacterized protein</fullName>
    </submittedName>
</protein>
<proteinExistence type="predicted"/>
<dbReference type="EMBL" id="QSTF01000064">
    <property type="protein sequence ID" value="RGM34748.1"/>
    <property type="molecule type" value="Genomic_DNA"/>
</dbReference>
<reference evidence="4 5" key="1">
    <citation type="submission" date="2018-08" db="EMBL/GenBank/DDBJ databases">
        <title>A genome reference for cultivated species of the human gut microbiota.</title>
        <authorList>
            <person name="Zou Y."/>
            <person name="Xue W."/>
            <person name="Luo G."/>
        </authorList>
    </citation>
    <scope>NUCLEOTIDE SEQUENCE [LARGE SCALE GENOMIC DNA]</scope>
    <source>
        <strain evidence="3 4">OM08-14</strain>
        <strain evidence="2 5">TF10-3AC</strain>
    </source>
</reference>
<feature type="transmembrane region" description="Helical" evidence="1">
    <location>
        <begin position="116"/>
        <end position="136"/>
    </location>
</feature>
<evidence type="ECO:0000313" key="5">
    <source>
        <dbReference type="Proteomes" id="UP000260862"/>
    </source>
</evidence>
<accession>A0A3E4MLE9</accession>
<evidence type="ECO:0000313" key="2">
    <source>
        <dbReference type="EMBL" id="RGK50535.1"/>
    </source>
</evidence>
<evidence type="ECO:0000256" key="1">
    <source>
        <dbReference type="SAM" id="Phobius"/>
    </source>
</evidence>